<accession>A0ACB9DRE3</accession>
<name>A0ACB9DRE3_CICIN</name>
<keyword evidence="2" id="KW-1185">Reference proteome</keyword>
<reference evidence="2" key="1">
    <citation type="journal article" date="2022" name="Mol. Ecol. Resour.">
        <title>The genomes of chicory, endive, great burdock and yacon provide insights into Asteraceae palaeo-polyploidization history and plant inulin production.</title>
        <authorList>
            <person name="Fan W."/>
            <person name="Wang S."/>
            <person name="Wang H."/>
            <person name="Wang A."/>
            <person name="Jiang F."/>
            <person name="Liu H."/>
            <person name="Zhao H."/>
            <person name="Xu D."/>
            <person name="Zhang Y."/>
        </authorList>
    </citation>
    <scope>NUCLEOTIDE SEQUENCE [LARGE SCALE GENOMIC DNA]</scope>
    <source>
        <strain evidence="2">cv. Punajuju</strain>
    </source>
</reference>
<evidence type="ECO:0000313" key="1">
    <source>
        <dbReference type="EMBL" id="KAI3749274.1"/>
    </source>
</evidence>
<proteinExistence type="predicted"/>
<evidence type="ECO:0000313" key="2">
    <source>
        <dbReference type="Proteomes" id="UP001055811"/>
    </source>
</evidence>
<gene>
    <name evidence="1" type="ORF">L2E82_19881</name>
</gene>
<dbReference type="Proteomes" id="UP001055811">
    <property type="component" value="Linkage Group LG04"/>
</dbReference>
<sequence length="143" mass="16040">MNEGDEDLAREALKRRKSTASKPKNLLANSPLNPTAFSSNPSTGVLPLFPTGSFERMEEEGDVATAFTMARILSNIPISRGGPTILERFYFSDNVLPYFETGIPLLKQRLHQLPHADNVVIAFPDDGAWKRFHKQLDHFAMVR</sequence>
<organism evidence="1 2">
    <name type="scientific">Cichorium intybus</name>
    <name type="common">Chicory</name>
    <dbReference type="NCBI Taxonomy" id="13427"/>
    <lineage>
        <taxon>Eukaryota</taxon>
        <taxon>Viridiplantae</taxon>
        <taxon>Streptophyta</taxon>
        <taxon>Embryophyta</taxon>
        <taxon>Tracheophyta</taxon>
        <taxon>Spermatophyta</taxon>
        <taxon>Magnoliopsida</taxon>
        <taxon>eudicotyledons</taxon>
        <taxon>Gunneridae</taxon>
        <taxon>Pentapetalae</taxon>
        <taxon>asterids</taxon>
        <taxon>campanulids</taxon>
        <taxon>Asterales</taxon>
        <taxon>Asteraceae</taxon>
        <taxon>Cichorioideae</taxon>
        <taxon>Cichorieae</taxon>
        <taxon>Cichoriinae</taxon>
        <taxon>Cichorium</taxon>
    </lineage>
</organism>
<reference evidence="1 2" key="2">
    <citation type="journal article" date="2022" name="Mol. Ecol. Resour.">
        <title>The genomes of chicory, endive, great burdock and yacon provide insights into Asteraceae paleo-polyploidization history and plant inulin production.</title>
        <authorList>
            <person name="Fan W."/>
            <person name="Wang S."/>
            <person name="Wang H."/>
            <person name="Wang A."/>
            <person name="Jiang F."/>
            <person name="Liu H."/>
            <person name="Zhao H."/>
            <person name="Xu D."/>
            <person name="Zhang Y."/>
        </authorList>
    </citation>
    <scope>NUCLEOTIDE SEQUENCE [LARGE SCALE GENOMIC DNA]</scope>
    <source>
        <strain evidence="2">cv. Punajuju</strain>
        <tissue evidence="1">Leaves</tissue>
    </source>
</reference>
<comment type="caution">
    <text evidence="1">The sequence shown here is derived from an EMBL/GenBank/DDBJ whole genome shotgun (WGS) entry which is preliminary data.</text>
</comment>
<protein>
    <submittedName>
        <fullName evidence="1">Uncharacterized protein</fullName>
    </submittedName>
</protein>
<dbReference type="EMBL" id="CM042012">
    <property type="protein sequence ID" value="KAI3749274.1"/>
    <property type="molecule type" value="Genomic_DNA"/>
</dbReference>